<dbReference type="CDD" id="cd04301">
    <property type="entry name" value="NAT_SF"/>
    <property type="match status" value="1"/>
</dbReference>
<keyword evidence="3" id="KW-1185">Reference proteome</keyword>
<gene>
    <name evidence="2" type="ORF">AN963_27125</name>
</gene>
<dbReference type="PROSITE" id="PS51186">
    <property type="entry name" value="GNAT"/>
    <property type="match status" value="1"/>
</dbReference>
<proteinExistence type="predicted"/>
<organism evidence="2 3">
    <name type="scientific">Brevibacillus choshinensis</name>
    <dbReference type="NCBI Taxonomy" id="54911"/>
    <lineage>
        <taxon>Bacteria</taxon>
        <taxon>Bacillati</taxon>
        <taxon>Bacillota</taxon>
        <taxon>Bacilli</taxon>
        <taxon>Bacillales</taxon>
        <taxon>Paenibacillaceae</taxon>
        <taxon>Brevibacillus</taxon>
    </lineage>
</organism>
<protein>
    <submittedName>
        <fullName evidence="2">Acetyltransferase</fullName>
    </submittedName>
</protein>
<dbReference type="Gene3D" id="3.40.630.30">
    <property type="match status" value="1"/>
</dbReference>
<evidence type="ECO:0000313" key="3">
    <source>
        <dbReference type="Proteomes" id="UP000051063"/>
    </source>
</evidence>
<comment type="caution">
    <text evidence="2">The sequence shown here is derived from an EMBL/GenBank/DDBJ whole genome shotgun (WGS) entry which is preliminary data.</text>
</comment>
<dbReference type="EMBL" id="LJJB01000013">
    <property type="protein sequence ID" value="KQL44999.1"/>
    <property type="molecule type" value="Genomic_DNA"/>
</dbReference>
<reference evidence="2 3" key="1">
    <citation type="submission" date="2015-09" db="EMBL/GenBank/DDBJ databases">
        <title>Genome sequencing project for genomic taxonomy and phylogenomics of Bacillus-like bacteria.</title>
        <authorList>
            <person name="Liu B."/>
            <person name="Wang J."/>
            <person name="Zhu Y."/>
            <person name="Liu G."/>
            <person name="Chen Q."/>
            <person name="Chen Z."/>
            <person name="Lan J."/>
            <person name="Che J."/>
            <person name="Ge C."/>
            <person name="Shi H."/>
            <person name="Pan Z."/>
            <person name="Liu X."/>
        </authorList>
    </citation>
    <scope>NUCLEOTIDE SEQUENCE [LARGE SCALE GENOMIC DNA]</scope>
    <source>
        <strain evidence="2 3">DSM 8552</strain>
    </source>
</reference>
<feature type="domain" description="N-acetyltransferase" evidence="1">
    <location>
        <begin position="3"/>
        <end position="149"/>
    </location>
</feature>
<dbReference type="Pfam" id="PF00583">
    <property type="entry name" value="Acetyltransf_1"/>
    <property type="match status" value="1"/>
</dbReference>
<accession>A0ABR5N3D1</accession>
<dbReference type="InterPro" id="IPR016181">
    <property type="entry name" value="Acyl_CoA_acyltransferase"/>
</dbReference>
<dbReference type="Proteomes" id="UP000051063">
    <property type="component" value="Unassembled WGS sequence"/>
</dbReference>
<dbReference type="SUPFAM" id="SSF55729">
    <property type="entry name" value="Acyl-CoA N-acyltransferases (Nat)"/>
    <property type="match status" value="1"/>
</dbReference>
<dbReference type="InterPro" id="IPR000182">
    <property type="entry name" value="GNAT_dom"/>
</dbReference>
<dbReference type="RefSeq" id="WP_055747593.1">
    <property type="nucleotide sequence ID" value="NZ_LJJB01000013.1"/>
</dbReference>
<name>A0ABR5N3D1_BRECH</name>
<sequence length="167" mass="18989">MDVRIEQARRDDFSEMIQLADLTLPDRMNLHELKKYIELFPDLIFKATHDGQLIGFGCAGIDMYQTTGWLLFSNVHQEYQGKGIGKKLIEARLQALRQISTLQQVLVTVSESNIKSIRALEAFGFTLAQKEEDYYGTGKQRNIMELPVLSIPNFVPKDLGPTITPML</sequence>
<evidence type="ECO:0000313" key="2">
    <source>
        <dbReference type="EMBL" id="KQL44999.1"/>
    </source>
</evidence>
<evidence type="ECO:0000259" key="1">
    <source>
        <dbReference type="PROSITE" id="PS51186"/>
    </source>
</evidence>